<dbReference type="EMBL" id="JACRTB010000009">
    <property type="protein sequence ID" value="MBC8576236.1"/>
    <property type="molecule type" value="Genomic_DNA"/>
</dbReference>
<sequence>MMQKRWLSVLLALSLSLIPTTVLADGDEAGLSIKGGGNGRVDSAEQATLKAEGGTGENGYHWYRNDQKIPLPEKDADGNLLPTDSITTDRTGDYYVKQGDSQSGTVRIVREFDSKGSTALVIGKRSNTLAKRKDSQIEKLEARVAQAAADAEKPLPKVSLGEIYGAVEAAASSNGTVTLRDAGVLEPANQAVLARRIGEEGLADRLYADQVADYKVTTRLSLVPSRISSAVDLGLSLGDEELTALFGNAFSNRLLVIDAAQDGFYGQTVEMMVKGDPVSGSRSLSFYRYDPDSNRCAPVSVSGVHFDQKGYLHFRISSGGILIVSDGDLSDSSM</sequence>
<evidence type="ECO:0000313" key="2">
    <source>
        <dbReference type="EMBL" id="MBC8576236.1"/>
    </source>
</evidence>
<evidence type="ECO:0000313" key="3">
    <source>
        <dbReference type="Proteomes" id="UP000658131"/>
    </source>
</evidence>
<keyword evidence="3" id="KW-1185">Reference proteome</keyword>
<keyword evidence="1" id="KW-0732">Signal</keyword>
<comment type="caution">
    <text evidence="2">The sequence shown here is derived from an EMBL/GenBank/DDBJ whole genome shotgun (WGS) entry which is preliminary data.</text>
</comment>
<proteinExistence type="predicted"/>
<gene>
    <name evidence="2" type="ORF">H8717_07440</name>
</gene>
<organism evidence="2 3">
    <name type="scientific">Yanshouia hominis</name>
    <dbReference type="NCBI Taxonomy" id="2763673"/>
    <lineage>
        <taxon>Bacteria</taxon>
        <taxon>Bacillati</taxon>
        <taxon>Bacillota</taxon>
        <taxon>Clostridia</taxon>
        <taxon>Eubacteriales</taxon>
        <taxon>Oscillospiraceae</taxon>
        <taxon>Yanshouia</taxon>
    </lineage>
</organism>
<dbReference type="Proteomes" id="UP000658131">
    <property type="component" value="Unassembled WGS sequence"/>
</dbReference>
<protein>
    <submittedName>
        <fullName evidence="2">Uncharacterized protein</fullName>
    </submittedName>
</protein>
<reference evidence="2 3" key="1">
    <citation type="submission" date="2020-08" db="EMBL/GenBank/DDBJ databases">
        <title>Genome public.</title>
        <authorList>
            <person name="Liu C."/>
            <person name="Sun Q."/>
        </authorList>
    </citation>
    <scope>NUCLEOTIDE SEQUENCE [LARGE SCALE GENOMIC DNA]</scope>
    <source>
        <strain evidence="2 3">BX1</strain>
    </source>
</reference>
<feature type="chain" id="PRO_5046186624" evidence="1">
    <location>
        <begin position="25"/>
        <end position="334"/>
    </location>
</feature>
<accession>A0ABR7NII4</accession>
<feature type="signal peptide" evidence="1">
    <location>
        <begin position="1"/>
        <end position="24"/>
    </location>
</feature>
<evidence type="ECO:0000256" key="1">
    <source>
        <dbReference type="SAM" id="SignalP"/>
    </source>
</evidence>
<name>A0ABR7NII4_9FIRM</name>
<dbReference type="RefSeq" id="WP_262399772.1">
    <property type="nucleotide sequence ID" value="NZ_JACRTB010000009.1"/>
</dbReference>